<evidence type="ECO:0000313" key="1">
    <source>
        <dbReference type="EMBL" id="MDC8755645.1"/>
    </source>
</evidence>
<reference evidence="1 2" key="1">
    <citation type="submission" date="2022-10" db="EMBL/GenBank/DDBJ databases">
        <title>Erythrobacter sp. sf7 Genome sequencing.</title>
        <authorList>
            <person name="Park S."/>
        </authorList>
    </citation>
    <scope>NUCLEOTIDE SEQUENCE [LARGE SCALE GENOMIC DNA]</scope>
    <source>
        <strain evidence="2">sf7</strain>
    </source>
</reference>
<gene>
    <name evidence="1" type="ORF">OIK40_13425</name>
</gene>
<organism evidence="1 2">
    <name type="scientific">Erythrobacter fulvus</name>
    <dbReference type="NCBI Taxonomy" id="2987523"/>
    <lineage>
        <taxon>Bacteria</taxon>
        <taxon>Pseudomonadati</taxon>
        <taxon>Pseudomonadota</taxon>
        <taxon>Alphaproteobacteria</taxon>
        <taxon>Sphingomonadales</taxon>
        <taxon>Erythrobacteraceae</taxon>
        <taxon>Erythrobacter/Porphyrobacter group</taxon>
        <taxon>Erythrobacter</taxon>
    </lineage>
</organism>
<proteinExistence type="predicted"/>
<protein>
    <submittedName>
        <fullName evidence="1">Uncharacterized protein</fullName>
    </submittedName>
</protein>
<accession>A0ABT5JSA4</accession>
<evidence type="ECO:0000313" key="2">
    <source>
        <dbReference type="Proteomes" id="UP001216558"/>
    </source>
</evidence>
<sequence length="187" mass="21616">MAIKTGEMPEEWLQATKLRHPIYVALHKQWHKHPQAYTINDANLILGATMRGRRPAWRVVGITQCALAAFRARDYSIQAKSDWPMARAHLDAQVETARLALRAEKPLTAEQLAKLQWDRDMTVICLRKENKDPFRRDIIIPFGRRDWKMFASKQGVRVGRKEQDFLRKLDERCAKGTLAPGRDDAIC</sequence>
<dbReference type="Proteomes" id="UP001216558">
    <property type="component" value="Unassembled WGS sequence"/>
</dbReference>
<name>A0ABT5JSA4_9SPHN</name>
<keyword evidence="2" id="KW-1185">Reference proteome</keyword>
<dbReference type="RefSeq" id="WP_273678856.1">
    <property type="nucleotide sequence ID" value="NZ_JAQQXQ010000012.1"/>
</dbReference>
<comment type="caution">
    <text evidence="1">The sequence shown here is derived from an EMBL/GenBank/DDBJ whole genome shotgun (WGS) entry which is preliminary data.</text>
</comment>
<dbReference type="EMBL" id="JAQQXQ010000012">
    <property type="protein sequence ID" value="MDC8755645.1"/>
    <property type="molecule type" value="Genomic_DNA"/>
</dbReference>